<dbReference type="OrthoDB" id="157538at2"/>
<dbReference type="EMBL" id="QUMQ01000001">
    <property type="protein sequence ID" value="REG01581.1"/>
    <property type="molecule type" value="Genomic_DNA"/>
</dbReference>
<protein>
    <submittedName>
        <fullName evidence="2">Uncharacterized protein</fullName>
    </submittedName>
</protein>
<sequence>MLTARPTSVWRNRYEIAVDGRPLTTWDQSFWKHGGTFTLDSRPYEVRGNFWGTRSTLVDQLGGELAAAERVGRRRWTVTSAGQTYRFQRTSWWNSSRQELYVDDRPVGSVARRSAWRRDVDADLPGVPAPGPGVRARRRHRDVGRRAGRRHVELSGVYARPAARG</sequence>
<evidence type="ECO:0000256" key="1">
    <source>
        <dbReference type="SAM" id="MobiDB-lite"/>
    </source>
</evidence>
<proteinExistence type="predicted"/>
<name>A0A3E0A5F6_9ACTN</name>
<dbReference type="RefSeq" id="WP_116073939.1">
    <property type="nucleotide sequence ID" value="NZ_QUMQ01000001.1"/>
</dbReference>
<reference evidence="2 3" key="1">
    <citation type="submission" date="2018-08" db="EMBL/GenBank/DDBJ databases">
        <title>Sequencing the genomes of 1000 actinobacteria strains.</title>
        <authorList>
            <person name="Klenk H.-P."/>
        </authorList>
    </citation>
    <scope>NUCLEOTIDE SEQUENCE [LARGE SCALE GENOMIC DNA]</scope>
    <source>
        <strain evidence="2 3">DSM 44099</strain>
    </source>
</reference>
<dbReference type="Proteomes" id="UP000256913">
    <property type="component" value="Unassembled WGS sequence"/>
</dbReference>
<organism evidence="2 3">
    <name type="scientific">Asanoa ferruginea</name>
    <dbReference type="NCBI Taxonomy" id="53367"/>
    <lineage>
        <taxon>Bacteria</taxon>
        <taxon>Bacillati</taxon>
        <taxon>Actinomycetota</taxon>
        <taxon>Actinomycetes</taxon>
        <taxon>Micromonosporales</taxon>
        <taxon>Micromonosporaceae</taxon>
        <taxon>Asanoa</taxon>
    </lineage>
</organism>
<feature type="region of interest" description="Disordered" evidence="1">
    <location>
        <begin position="123"/>
        <end position="146"/>
    </location>
</feature>
<gene>
    <name evidence="2" type="ORF">DFJ67_7666</name>
</gene>
<feature type="compositionally biased region" description="Basic residues" evidence="1">
    <location>
        <begin position="135"/>
        <end position="146"/>
    </location>
</feature>
<accession>A0A3E0A5F6</accession>
<evidence type="ECO:0000313" key="3">
    <source>
        <dbReference type="Proteomes" id="UP000256913"/>
    </source>
</evidence>
<keyword evidence="3" id="KW-1185">Reference proteome</keyword>
<comment type="caution">
    <text evidence="2">The sequence shown here is derived from an EMBL/GenBank/DDBJ whole genome shotgun (WGS) entry which is preliminary data.</text>
</comment>
<evidence type="ECO:0000313" key="2">
    <source>
        <dbReference type="EMBL" id="REG01581.1"/>
    </source>
</evidence>
<dbReference type="AlphaFoldDB" id="A0A3E0A5F6"/>